<feature type="signal peptide" evidence="1">
    <location>
        <begin position="1"/>
        <end position="20"/>
    </location>
</feature>
<dbReference type="InterPro" id="IPR055470">
    <property type="entry name" value="DUF7042"/>
</dbReference>
<feature type="domain" description="DUF7043" evidence="3">
    <location>
        <begin position="315"/>
        <end position="407"/>
    </location>
</feature>
<evidence type="ECO:0000259" key="4">
    <source>
        <dbReference type="Pfam" id="PF23071"/>
    </source>
</evidence>
<reference evidence="5 6" key="1">
    <citation type="submission" date="2022-12" db="EMBL/GenBank/DDBJ databases">
        <title>Chromosome-level genome of Tegillarca granosa.</title>
        <authorList>
            <person name="Kim J."/>
        </authorList>
    </citation>
    <scope>NUCLEOTIDE SEQUENCE [LARGE SCALE GENOMIC DNA]</scope>
    <source>
        <strain evidence="5">Teg-2019</strain>
        <tissue evidence="5">Adductor muscle</tissue>
    </source>
</reference>
<evidence type="ECO:0000259" key="2">
    <source>
        <dbReference type="Pfam" id="PF23069"/>
    </source>
</evidence>
<organism evidence="5 6">
    <name type="scientific">Tegillarca granosa</name>
    <name type="common">Malaysian cockle</name>
    <name type="synonym">Anadara granosa</name>
    <dbReference type="NCBI Taxonomy" id="220873"/>
    <lineage>
        <taxon>Eukaryota</taxon>
        <taxon>Metazoa</taxon>
        <taxon>Spiralia</taxon>
        <taxon>Lophotrochozoa</taxon>
        <taxon>Mollusca</taxon>
        <taxon>Bivalvia</taxon>
        <taxon>Autobranchia</taxon>
        <taxon>Pteriomorphia</taxon>
        <taxon>Arcoida</taxon>
        <taxon>Arcoidea</taxon>
        <taxon>Arcidae</taxon>
        <taxon>Tegillarca</taxon>
    </lineage>
</organism>
<name>A0ABQ9EMI6_TEGGR</name>
<dbReference type="EMBL" id="JARBDR010000813">
    <property type="protein sequence ID" value="KAJ8306456.1"/>
    <property type="molecule type" value="Genomic_DNA"/>
</dbReference>
<feature type="domain" description="DUF7042" evidence="2">
    <location>
        <begin position="164"/>
        <end position="304"/>
    </location>
</feature>
<dbReference type="Pfam" id="PF23071">
    <property type="entry name" value="DUF7044"/>
    <property type="match status" value="1"/>
</dbReference>
<feature type="domain" description="DUF7044" evidence="4">
    <location>
        <begin position="28"/>
        <end position="127"/>
    </location>
</feature>
<protein>
    <submittedName>
        <fullName evidence="5">Uncharacterized protein</fullName>
    </submittedName>
</protein>
<dbReference type="InterPro" id="IPR055472">
    <property type="entry name" value="DUF7044"/>
</dbReference>
<feature type="chain" id="PRO_5047362577" evidence="1">
    <location>
        <begin position="21"/>
        <end position="491"/>
    </location>
</feature>
<evidence type="ECO:0000313" key="5">
    <source>
        <dbReference type="EMBL" id="KAJ8306456.1"/>
    </source>
</evidence>
<gene>
    <name evidence="5" type="ORF">KUTeg_017001</name>
</gene>
<dbReference type="PANTHER" id="PTHR22255:SF1">
    <property type="entry name" value="LD32918P"/>
    <property type="match status" value="1"/>
</dbReference>
<sequence length="491" mass="55810">MAPRLGIVLVILALISYSDGVVPGNDVKCSIPDFYHGNWYSQEAGVDIDTLVNGDFWEIQTLPRLKLECIQSYTHIIKGVEQDGQNRTMLMKEITNDPNPCYFCVDVLWRTKAILQYRKDDCVKPNSGVNIDINVTCKAMDSFFGLPGTDETFTMFKKDPPNINCITTFEGVYQFSYEVDVGGGGICNNPKSQIKACQDPGSPYVDNQVFRMTYAKCADVSTSRDDQIRYQCLGSWFAVKSGVGYTYAAIMDTVEGDPREVYKCLMTLRNQKDANNQIRWVMSRFAECGSLNSIYRGPLKLVLTRIPPPTPYMSPKCNLPRNITGSWLTQGIQYRSDVVVNDTHLIMSTKINQFEFQETHFSCQQTLGTRYLMTKVVVGKCEVDFVCFDIMPRHHSIVRYRVVNPPSAVPCPIAGRYYFTQEAINEDEKYATRIRGVTLRPRIQVDCRDVQAEFKSCSMNMDKIEVDAEYCETVDYRGRPIGEYGKFIAVF</sequence>
<dbReference type="InterPro" id="IPR055471">
    <property type="entry name" value="DUF7043"/>
</dbReference>
<dbReference type="Proteomes" id="UP001217089">
    <property type="component" value="Unassembled WGS sequence"/>
</dbReference>
<dbReference type="Pfam" id="PF23070">
    <property type="entry name" value="DUF7043"/>
    <property type="match status" value="1"/>
</dbReference>
<proteinExistence type="predicted"/>
<dbReference type="Pfam" id="PF23069">
    <property type="entry name" value="DUF7042"/>
    <property type="match status" value="1"/>
</dbReference>
<comment type="caution">
    <text evidence="5">The sequence shown here is derived from an EMBL/GenBank/DDBJ whole genome shotgun (WGS) entry which is preliminary data.</text>
</comment>
<evidence type="ECO:0000313" key="6">
    <source>
        <dbReference type="Proteomes" id="UP001217089"/>
    </source>
</evidence>
<accession>A0ABQ9EMI6</accession>
<keyword evidence="6" id="KW-1185">Reference proteome</keyword>
<dbReference type="PANTHER" id="PTHR22255">
    <property type="entry name" value="LP06548P"/>
    <property type="match status" value="1"/>
</dbReference>
<keyword evidence="1" id="KW-0732">Signal</keyword>
<evidence type="ECO:0000256" key="1">
    <source>
        <dbReference type="SAM" id="SignalP"/>
    </source>
</evidence>
<evidence type="ECO:0000259" key="3">
    <source>
        <dbReference type="Pfam" id="PF23070"/>
    </source>
</evidence>